<name>A0A7C1IIQ3_9CREN</name>
<keyword evidence="4" id="KW-0808">Transferase</keyword>
<dbReference type="EC" id="2.7.7.6" evidence="4"/>
<dbReference type="InterPro" id="IPR022905">
    <property type="entry name" value="Rpo11-like"/>
</dbReference>
<dbReference type="SUPFAM" id="SSF55257">
    <property type="entry name" value="RBP11-like subunits of RNA polymerase"/>
    <property type="match status" value="1"/>
</dbReference>
<dbReference type="Gene3D" id="3.30.1360.10">
    <property type="entry name" value="RNA polymerase, RBP11-like subunit"/>
    <property type="match status" value="1"/>
</dbReference>
<dbReference type="EMBL" id="DSDY01000147">
    <property type="protein sequence ID" value="HDS10912.1"/>
    <property type="molecule type" value="Genomic_DNA"/>
</dbReference>
<keyword evidence="4" id="KW-0548">Nucleotidyltransferase</keyword>
<reference evidence="6" key="1">
    <citation type="journal article" date="2020" name="mSystems">
        <title>Genome- and Community-Level Interaction Insights into Carbon Utilization and Element Cycling Functions of Hydrothermarchaeota in Hydrothermal Sediment.</title>
        <authorList>
            <person name="Zhou Z."/>
            <person name="Liu Y."/>
            <person name="Xu W."/>
            <person name="Pan J."/>
            <person name="Luo Z.H."/>
            <person name="Li M."/>
        </authorList>
    </citation>
    <scope>NUCLEOTIDE SEQUENCE [LARGE SCALE GENOMIC DNA]</scope>
    <source>
        <strain evidence="6">SpSt-123</strain>
    </source>
</reference>
<dbReference type="Pfam" id="PF13656">
    <property type="entry name" value="RNA_pol_L_2"/>
    <property type="match status" value="1"/>
</dbReference>
<evidence type="ECO:0000256" key="4">
    <source>
        <dbReference type="HAMAP-Rule" id="MF_00261"/>
    </source>
</evidence>
<comment type="function">
    <text evidence="4">DNA-dependent RNA polymerase (RNAP) catalyzes the transcription of DNA into RNA using the four ribonucleoside triphosphates as substrates.</text>
</comment>
<dbReference type="HAMAP" id="MF_00261">
    <property type="entry name" value="RNApol_arch_Rpo11"/>
    <property type="match status" value="1"/>
</dbReference>
<protein>
    <recommendedName>
        <fullName evidence="4">DNA-directed RNA polymerase subunit Rpo11</fullName>
        <ecNumber evidence="4">2.7.7.6</ecNumber>
    </recommendedName>
    <alternativeName>
        <fullName evidence="4">DNA-directed RNA polymerase subunit L</fullName>
    </alternativeName>
</protein>
<dbReference type="PANTHER" id="PTHR13946:SF28">
    <property type="entry name" value="DNA-DIRECTED RNA POLYMERASES I AND III SUBUNIT RPAC2"/>
    <property type="match status" value="1"/>
</dbReference>
<dbReference type="GO" id="GO:0000428">
    <property type="term" value="C:DNA-directed RNA polymerase complex"/>
    <property type="evidence" value="ECO:0007669"/>
    <property type="project" value="UniProtKB-KW"/>
</dbReference>
<accession>A0A7C1IIQ3</accession>
<keyword evidence="1 4" id="KW-0240">DNA-directed RNA polymerase</keyword>
<dbReference type="GO" id="GO:0006351">
    <property type="term" value="P:DNA-templated transcription"/>
    <property type="evidence" value="ECO:0007669"/>
    <property type="project" value="UniProtKB-UniRule"/>
</dbReference>
<evidence type="ECO:0000256" key="3">
    <source>
        <dbReference type="ARBA" id="ARBA00025751"/>
    </source>
</evidence>
<sequence length="92" mass="10673">MKIISINIPSQNELEIEIEGETHTLGSMLSKELLLMEEVDVAYYVQEHPLKNVIKLYVKTKEGYSPFDILEKAVERLKNKLNEIEKEIEKAL</sequence>
<dbReference type="GO" id="GO:0003677">
    <property type="term" value="F:DNA binding"/>
    <property type="evidence" value="ECO:0007669"/>
    <property type="project" value="InterPro"/>
</dbReference>
<keyword evidence="4" id="KW-0963">Cytoplasm</keyword>
<organism evidence="6">
    <name type="scientific">Fervidicoccus fontis</name>
    <dbReference type="NCBI Taxonomy" id="683846"/>
    <lineage>
        <taxon>Archaea</taxon>
        <taxon>Thermoproteota</taxon>
        <taxon>Thermoprotei</taxon>
        <taxon>Fervidicoccales</taxon>
        <taxon>Fervidicoccaceae</taxon>
        <taxon>Fervidicoccus</taxon>
    </lineage>
</organism>
<comment type="catalytic activity">
    <reaction evidence="4">
        <text>RNA(n) + a ribonucleoside 5'-triphosphate = RNA(n+1) + diphosphate</text>
        <dbReference type="Rhea" id="RHEA:21248"/>
        <dbReference type="Rhea" id="RHEA-COMP:14527"/>
        <dbReference type="Rhea" id="RHEA-COMP:17342"/>
        <dbReference type="ChEBI" id="CHEBI:33019"/>
        <dbReference type="ChEBI" id="CHEBI:61557"/>
        <dbReference type="ChEBI" id="CHEBI:140395"/>
        <dbReference type="EC" id="2.7.7.6"/>
    </reaction>
</comment>
<comment type="caution">
    <text evidence="6">The sequence shown here is derived from an EMBL/GenBank/DDBJ whole genome shotgun (WGS) entry which is preliminary data.</text>
</comment>
<evidence type="ECO:0000256" key="1">
    <source>
        <dbReference type="ARBA" id="ARBA00022478"/>
    </source>
</evidence>
<dbReference type="InterPro" id="IPR008193">
    <property type="entry name" value="RNA_pol_Rpb11_13-16kDa_CS"/>
</dbReference>
<evidence type="ECO:0000259" key="5">
    <source>
        <dbReference type="Pfam" id="PF13656"/>
    </source>
</evidence>
<dbReference type="InterPro" id="IPR036603">
    <property type="entry name" value="RBP11-like"/>
</dbReference>
<gene>
    <name evidence="4" type="primary">rpo11</name>
    <name evidence="4" type="synonym">rpoL</name>
    <name evidence="6" type="ORF">ENO04_04790</name>
</gene>
<evidence type="ECO:0000256" key="2">
    <source>
        <dbReference type="ARBA" id="ARBA00023163"/>
    </source>
</evidence>
<comment type="subcellular location">
    <subcellularLocation>
        <location evidence="4">Cytoplasm</location>
    </subcellularLocation>
</comment>
<dbReference type="PROSITE" id="PS01154">
    <property type="entry name" value="RNA_POL_L_13KD"/>
    <property type="match status" value="1"/>
</dbReference>
<dbReference type="GO" id="GO:0003899">
    <property type="term" value="F:DNA-directed RNA polymerase activity"/>
    <property type="evidence" value="ECO:0007669"/>
    <property type="project" value="UniProtKB-UniRule"/>
</dbReference>
<keyword evidence="2 4" id="KW-0804">Transcription</keyword>
<comment type="similarity">
    <text evidence="3 4">Belongs to the archaeal Rpo11/eukaryotic RPB11/RPC19 RNA polymerase subunit family.</text>
</comment>
<dbReference type="InterPro" id="IPR009025">
    <property type="entry name" value="RBP11-like_dimer"/>
</dbReference>
<dbReference type="GO" id="GO:0046983">
    <property type="term" value="F:protein dimerization activity"/>
    <property type="evidence" value="ECO:0007669"/>
    <property type="project" value="InterPro"/>
</dbReference>
<comment type="subunit">
    <text evidence="4">Part of the RNA polymerase complex.</text>
</comment>
<dbReference type="AlphaFoldDB" id="A0A7C1IIQ3"/>
<proteinExistence type="inferred from homology"/>
<dbReference type="PANTHER" id="PTHR13946">
    <property type="entry name" value="DNA-DIRECTED RNA POLYMERASE I,II,III"/>
    <property type="match status" value="1"/>
</dbReference>
<dbReference type="CDD" id="cd06927">
    <property type="entry name" value="RNAP_L"/>
    <property type="match status" value="1"/>
</dbReference>
<evidence type="ECO:0000313" key="6">
    <source>
        <dbReference type="EMBL" id="HDS10912.1"/>
    </source>
</evidence>
<feature type="domain" description="DNA-directed RNA polymerase RBP11-like dimerisation" evidence="5">
    <location>
        <begin position="13"/>
        <end position="87"/>
    </location>
</feature>
<dbReference type="GO" id="GO:0005737">
    <property type="term" value="C:cytoplasm"/>
    <property type="evidence" value="ECO:0007669"/>
    <property type="project" value="UniProtKB-SubCell"/>
</dbReference>